<evidence type="ECO:0000313" key="1">
    <source>
        <dbReference type="EMBL" id="CAI5784325.1"/>
    </source>
</evidence>
<proteinExistence type="predicted"/>
<organism evidence="1 2">
    <name type="scientific">Podarcis lilfordi</name>
    <name type="common">Lilford's wall lizard</name>
    <dbReference type="NCBI Taxonomy" id="74358"/>
    <lineage>
        <taxon>Eukaryota</taxon>
        <taxon>Metazoa</taxon>
        <taxon>Chordata</taxon>
        <taxon>Craniata</taxon>
        <taxon>Vertebrata</taxon>
        <taxon>Euteleostomi</taxon>
        <taxon>Lepidosauria</taxon>
        <taxon>Squamata</taxon>
        <taxon>Bifurcata</taxon>
        <taxon>Unidentata</taxon>
        <taxon>Episquamata</taxon>
        <taxon>Laterata</taxon>
        <taxon>Lacertibaenia</taxon>
        <taxon>Lacertidae</taxon>
        <taxon>Podarcis</taxon>
    </lineage>
</organism>
<dbReference type="AlphaFoldDB" id="A0AA35KU14"/>
<dbReference type="Proteomes" id="UP001178461">
    <property type="component" value="Chromosome 9"/>
</dbReference>
<protein>
    <submittedName>
        <fullName evidence="1">Uncharacterized protein</fullName>
    </submittedName>
</protein>
<sequence length="49" mass="5429">MQRLGDTRFVGLPEAGTLGRASCSQTEESPGIERACRKKAQLLQKRRVV</sequence>
<gene>
    <name evidence="1" type="ORF">PODLI_1B014710</name>
</gene>
<reference evidence="1" key="1">
    <citation type="submission" date="2022-12" db="EMBL/GenBank/DDBJ databases">
        <authorList>
            <person name="Alioto T."/>
            <person name="Alioto T."/>
            <person name="Gomez Garrido J."/>
        </authorList>
    </citation>
    <scope>NUCLEOTIDE SEQUENCE</scope>
</reference>
<dbReference type="EMBL" id="OX395134">
    <property type="protein sequence ID" value="CAI5784325.1"/>
    <property type="molecule type" value="Genomic_DNA"/>
</dbReference>
<name>A0AA35KU14_9SAUR</name>
<keyword evidence="2" id="KW-1185">Reference proteome</keyword>
<accession>A0AA35KU14</accession>
<evidence type="ECO:0000313" key="2">
    <source>
        <dbReference type="Proteomes" id="UP001178461"/>
    </source>
</evidence>